<organism evidence="3">
    <name type="scientific">marine sediment metagenome</name>
    <dbReference type="NCBI Taxonomy" id="412755"/>
    <lineage>
        <taxon>unclassified sequences</taxon>
        <taxon>metagenomes</taxon>
        <taxon>ecological metagenomes</taxon>
    </lineage>
</organism>
<evidence type="ECO:0000259" key="2">
    <source>
        <dbReference type="Pfam" id="PF23639"/>
    </source>
</evidence>
<accession>A0A0F9TFP1</accession>
<sequence length="300" mass="31777">MADPIELQQIANALGGDTNDAWINIPGPGHGSADRSLGFMFDKQARDGFRLFSFANDDPLECRKYVKARLRTLAEEGLPRVPKAVTADDEAVSQGQSRIESALKIWAQSVPASGTVVQTYLAGRGCGLLTPLLDNEVRFHPCCPFGSGTQVPAMIALMRDILTGVPTGIHRTALQDDGKGKLDMGTGASKRMLGVAKRAAVQLQPASTVLGIAEGIETALSAAQIFRKPVWAVLSAGGMATFPIIPGLKRLVVFADHDDAGLAAAEACATRYSAAGVGGEIRPPETRGSDWNDWAREGVR</sequence>
<dbReference type="InterPro" id="IPR055570">
    <property type="entry name" value="DUF7146"/>
</dbReference>
<dbReference type="Gene3D" id="3.40.1360.10">
    <property type="match status" value="1"/>
</dbReference>
<dbReference type="InterPro" id="IPR006171">
    <property type="entry name" value="TOPRIM_dom"/>
</dbReference>
<proteinExistence type="predicted"/>
<protein>
    <submittedName>
        <fullName evidence="3">Uncharacterized protein</fullName>
    </submittedName>
</protein>
<evidence type="ECO:0000259" key="1">
    <source>
        <dbReference type="Pfam" id="PF13362"/>
    </source>
</evidence>
<dbReference type="Pfam" id="PF23639">
    <property type="entry name" value="DUF7146"/>
    <property type="match status" value="1"/>
</dbReference>
<reference evidence="3" key="1">
    <citation type="journal article" date="2015" name="Nature">
        <title>Complex archaea that bridge the gap between prokaryotes and eukaryotes.</title>
        <authorList>
            <person name="Spang A."/>
            <person name="Saw J.H."/>
            <person name="Jorgensen S.L."/>
            <person name="Zaremba-Niedzwiedzka K."/>
            <person name="Martijn J."/>
            <person name="Lind A.E."/>
            <person name="van Eijk R."/>
            <person name="Schleper C."/>
            <person name="Guy L."/>
            <person name="Ettema T.J."/>
        </authorList>
    </citation>
    <scope>NUCLEOTIDE SEQUENCE</scope>
</reference>
<evidence type="ECO:0000313" key="3">
    <source>
        <dbReference type="EMBL" id="KKN73672.1"/>
    </source>
</evidence>
<dbReference type="AlphaFoldDB" id="A0A0F9TFP1"/>
<feature type="domain" description="Toprim" evidence="1">
    <location>
        <begin position="210"/>
        <end position="297"/>
    </location>
</feature>
<name>A0A0F9TFP1_9ZZZZ</name>
<comment type="caution">
    <text evidence="3">The sequence shown here is derived from an EMBL/GenBank/DDBJ whole genome shotgun (WGS) entry which is preliminary data.</text>
</comment>
<dbReference type="EMBL" id="LAZR01000340">
    <property type="protein sequence ID" value="KKN73672.1"/>
    <property type="molecule type" value="Genomic_DNA"/>
</dbReference>
<dbReference type="Pfam" id="PF13362">
    <property type="entry name" value="Toprim_3"/>
    <property type="match status" value="1"/>
</dbReference>
<feature type="domain" description="DUF7146" evidence="2">
    <location>
        <begin position="97"/>
        <end position="203"/>
    </location>
</feature>
<gene>
    <name evidence="3" type="ORF">LCGC14_0398730</name>
</gene>